<dbReference type="RefSeq" id="WP_068266903.1">
    <property type="nucleotide sequence ID" value="NZ_LWSK01000136.1"/>
</dbReference>
<proteinExistence type="predicted"/>
<name>A0A5B1CQK5_9BACT</name>
<protein>
    <submittedName>
        <fullName evidence="2">Uncharacterized protein</fullName>
    </submittedName>
</protein>
<keyword evidence="3" id="KW-1185">Reference proteome</keyword>
<comment type="caution">
    <text evidence="2">The sequence shown here is derived from an EMBL/GenBank/DDBJ whole genome shotgun (WGS) entry which is preliminary data.</text>
</comment>
<feature type="chain" id="PRO_5022936774" evidence="1">
    <location>
        <begin position="41"/>
        <end position="212"/>
    </location>
</feature>
<dbReference type="AlphaFoldDB" id="A0A5B1CQK5"/>
<keyword evidence="1" id="KW-0732">Signal</keyword>
<feature type="signal peptide" evidence="1">
    <location>
        <begin position="1"/>
        <end position="40"/>
    </location>
</feature>
<dbReference type="EMBL" id="VRLW01000001">
    <property type="protein sequence ID" value="KAA1261920.1"/>
    <property type="molecule type" value="Genomic_DNA"/>
</dbReference>
<evidence type="ECO:0000256" key="1">
    <source>
        <dbReference type="SAM" id="SignalP"/>
    </source>
</evidence>
<accession>A0A5B1CQK5</accession>
<sequence length="212" mass="23408" precursor="true">MTIQPATNRSVTRRSATQRKLFRPTLVAAALVLAFAAATAQGQHFGGQHFGGQHFGGQHLGGQQLGGGEYIVGEQVVSDTVVDSSAGSSYAGDMPMSDGEIVDGGVVTEGSGGIGRSYGQPDLFYNYYTQGNQNAANAQMYVSPLPVPQRVGHTYNTYQPFYPEEYLYWHKNRFHKYYDNGRGLNRTKALYYSPPVRQAISNIYWNKLRIPR</sequence>
<dbReference type="Proteomes" id="UP000322699">
    <property type="component" value="Unassembled WGS sequence"/>
</dbReference>
<evidence type="ECO:0000313" key="2">
    <source>
        <dbReference type="EMBL" id="KAA1261920.1"/>
    </source>
</evidence>
<evidence type="ECO:0000313" key="3">
    <source>
        <dbReference type="Proteomes" id="UP000322699"/>
    </source>
</evidence>
<organism evidence="2 3">
    <name type="scientific">Rubripirellula obstinata</name>
    <dbReference type="NCBI Taxonomy" id="406547"/>
    <lineage>
        <taxon>Bacteria</taxon>
        <taxon>Pseudomonadati</taxon>
        <taxon>Planctomycetota</taxon>
        <taxon>Planctomycetia</taxon>
        <taxon>Pirellulales</taxon>
        <taxon>Pirellulaceae</taxon>
        <taxon>Rubripirellula</taxon>
    </lineage>
</organism>
<reference evidence="2 3" key="1">
    <citation type="submission" date="2019-08" db="EMBL/GenBank/DDBJ databases">
        <title>Deep-cultivation of Planctomycetes and their phenomic and genomic characterization uncovers novel biology.</title>
        <authorList>
            <person name="Wiegand S."/>
            <person name="Jogler M."/>
            <person name="Boedeker C."/>
            <person name="Pinto D."/>
            <person name="Vollmers J."/>
            <person name="Rivas-Marin E."/>
            <person name="Kohn T."/>
            <person name="Peeters S.H."/>
            <person name="Heuer A."/>
            <person name="Rast P."/>
            <person name="Oberbeckmann S."/>
            <person name="Bunk B."/>
            <person name="Jeske O."/>
            <person name="Meyerdierks A."/>
            <person name="Storesund J.E."/>
            <person name="Kallscheuer N."/>
            <person name="Luecker S."/>
            <person name="Lage O.M."/>
            <person name="Pohl T."/>
            <person name="Merkel B.J."/>
            <person name="Hornburger P."/>
            <person name="Mueller R.-W."/>
            <person name="Bruemmer F."/>
            <person name="Labrenz M."/>
            <person name="Spormann A.M."/>
            <person name="Op Den Camp H."/>
            <person name="Overmann J."/>
            <person name="Amann R."/>
            <person name="Jetten M.S.M."/>
            <person name="Mascher T."/>
            <person name="Medema M.H."/>
            <person name="Devos D.P."/>
            <person name="Kaster A.-K."/>
            <person name="Ovreas L."/>
            <person name="Rohde M."/>
            <person name="Galperin M.Y."/>
            <person name="Jogler C."/>
        </authorList>
    </citation>
    <scope>NUCLEOTIDE SEQUENCE [LARGE SCALE GENOMIC DNA]</scope>
    <source>
        <strain evidence="2 3">LF1</strain>
    </source>
</reference>
<gene>
    <name evidence="2" type="ORF">LF1_44810</name>
</gene>